<reference evidence="2" key="1">
    <citation type="submission" date="2020-01" db="EMBL/GenBank/DDBJ databases">
        <authorList>
            <consortium name="DOE Joint Genome Institute"/>
            <person name="Haridas S."/>
            <person name="Albert R."/>
            <person name="Binder M."/>
            <person name="Bloem J."/>
            <person name="Labutti K."/>
            <person name="Salamov A."/>
            <person name="Andreopoulos B."/>
            <person name="Baker S.E."/>
            <person name="Barry K."/>
            <person name="Bills G."/>
            <person name="Bluhm B.H."/>
            <person name="Cannon C."/>
            <person name="Castanera R."/>
            <person name="Culley D.E."/>
            <person name="Daum C."/>
            <person name="Ezra D."/>
            <person name="Gonzalez J.B."/>
            <person name="Henrissat B."/>
            <person name="Kuo A."/>
            <person name="Liang C."/>
            <person name="Lipzen A."/>
            <person name="Lutzoni F."/>
            <person name="Magnuson J."/>
            <person name="Mondo S."/>
            <person name="Nolan M."/>
            <person name="Ohm R."/>
            <person name="Pangilinan J."/>
            <person name="Park H.-J."/>
            <person name="Ramirez L."/>
            <person name="Alfaro M."/>
            <person name="Sun H."/>
            <person name="Tritt A."/>
            <person name="Yoshinaga Y."/>
            <person name="Zwiers L.-H."/>
            <person name="Turgeon B.G."/>
            <person name="Goodwin S.B."/>
            <person name="Spatafora J.W."/>
            <person name="Crous P.W."/>
            <person name="Grigoriev I.V."/>
        </authorList>
    </citation>
    <scope>NUCLEOTIDE SEQUENCE</scope>
    <source>
        <strain evidence="2">IPT5</strain>
    </source>
</reference>
<evidence type="ECO:0000313" key="3">
    <source>
        <dbReference type="Proteomes" id="UP000799423"/>
    </source>
</evidence>
<protein>
    <submittedName>
        <fullName evidence="2">Uncharacterized protein</fullName>
    </submittedName>
</protein>
<evidence type="ECO:0000256" key="1">
    <source>
        <dbReference type="SAM" id="MobiDB-lite"/>
    </source>
</evidence>
<name>A0A6A7ARE3_9PLEO</name>
<sequence>MSMSMCSTRYGVLRVGVGVAVAVGVHPMSPAPEHAMPTRPVQAAAGPRGTSAICVTASRLSRLPRPSTDARGGPVSKMTLPGALRKCHANERVPPERATGTARRHCSVHCSVHWPK</sequence>
<dbReference type="EMBL" id="MU006341">
    <property type="protein sequence ID" value="KAF2845880.1"/>
    <property type="molecule type" value="Genomic_DNA"/>
</dbReference>
<proteinExistence type="predicted"/>
<organism evidence="2 3">
    <name type="scientific">Plenodomus tracheiphilus IPT5</name>
    <dbReference type="NCBI Taxonomy" id="1408161"/>
    <lineage>
        <taxon>Eukaryota</taxon>
        <taxon>Fungi</taxon>
        <taxon>Dikarya</taxon>
        <taxon>Ascomycota</taxon>
        <taxon>Pezizomycotina</taxon>
        <taxon>Dothideomycetes</taxon>
        <taxon>Pleosporomycetidae</taxon>
        <taxon>Pleosporales</taxon>
        <taxon>Pleosporineae</taxon>
        <taxon>Leptosphaeriaceae</taxon>
        <taxon>Plenodomus</taxon>
    </lineage>
</organism>
<accession>A0A6A7ARE3</accession>
<feature type="region of interest" description="Disordered" evidence="1">
    <location>
        <begin position="57"/>
        <end position="82"/>
    </location>
</feature>
<feature type="region of interest" description="Disordered" evidence="1">
    <location>
        <begin position="29"/>
        <end position="48"/>
    </location>
</feature>
<keyword evidence="3" id="KW-1185">Reference proteome</keyword>
<dbReference type="AlphaFoldDB" id="A0A6A7ARE3"/>
<gene>
    <name evidence="2" type="ORF">T440DRAFT_483058</name>
</gene>
<dbReference type="Proteomes" id="UP000799423">
    <property type="component" value="Unassembled WGS sequence"/>
</dbReference>
<evidence type="ECO:0000313" key="2">
    <source>
        <dbReference type="EMBL" id="KAF2845880.1"/>
    </source>
</evidence>